<dbReference type="AlphaFoldDB" id="A0A1I1N4L8"/>
<reference evidence="2 3" key="1">
    <citation type="submission" date="2016-10" db="EMBL/GenBank/DDBJ databases">
        <authorList>
            <person name="de Groot N.N."/>
        </authorList>
    </citation>
    <scope>NUCLEOTIDE SEQUENCE [LARGE SCALE GENOMIC DNA]</scope>
    <source>
        <strain evidence="2 3">DSM 6059</strain>
    </source>
</reference>
<dbReference type="Pfam" id="PF00561">
    <property type="entry name" value="Abhydrolase_1"/>
    <property type="match status" value="1"/>
</dbReference>
<accession>A0A1I1N4L8</accession>
<evidence type="ECO:0000313" key="2">
    <source>
        <dbReference type="EMBL" id="SFC92296.1"/>
    </source>
</evidence>
<dbReference type="OrthoDB" id="2086224at2"/>
<evidence type="ECO:0000313" key="3">
    <source>
        <dbReference type="Proteomes" id="UP000198862"/>
    </source>
</evidence>
<dbReference type="STRING" id="1123010.SAMN02745724_02927"/>
<dbReference type="RefSeq" id="WP_091985433.1">
    <property type="nucleotide sequence ID" value="NZ_FOLO01000023.1"/>
</dbReference>
<keyword evidence="3" id="KW-1185">Reference proteome</keyword>
<gene>
    <name evidence="2" type="ORF">SAMN02745724_02927</name>
</gene>
<evidence type="ECO:0000259" key="1">
    <source>
        <dbReference type="Pfam" id="PF00561"/>
    </source>
</evidence>
<protein>
    <submittedName>
        <fullName evidence="2">Pimeloyl-ACP methyl ester carboxylesterase</fullName>
    </submittedName>
</protein>
<organism evidence="2 3">
    <name type="scientific">Pseudoalteromonas denitrificans DSM 6059</name>
    <dbReference type="NCBI Taxonomy" id="1123010"/>
    <lineage>
        <taxon>Bacteria</taxon>
        <taxon>Pseudomonadati</taxon>
        <taxon>Pseudomonadota</taxon>
        <taxon>Gammaproteobacteria</taxon>
        <taxon>Alteromonadales</taxon>
        <taxon>Pseudoalteromonadaceae</taxon>
        <taxon>Pseudoalteromonas</taxon>
    </lineage>
</organism>
<feature type="domain" description="AB hydrolase-1" evidence="1">
    <location>
        <begin position="42"/>
        <end position="109"/>
    </location>
</feature>
<name>A0A1I1N4L8_9GAMM</name>
<dbReference type="InterPro" id="IPR000073">
    <property type="entry name" value="AB_hydrolase_1"/>
</dbReference>
<dbReference type="EMBL" id="FOLO01000023">
    <property type="protein sequence ID" value="SFC92296.1"/>
    <property type="molecule type" value="Genomic_DNA"/>
</dbReference>
<dbReference type="SUPFAM" id="SSF53474">
    <property type="entry name" value="alpha/beta-Hydrolases"/>
    <property type="match status" value="1"/>
</dbReference>
<dbReference type="Gene3D" id="3.40.50.1820">
    <property type="entry name" value="alpha/beta hydrolase"/>
    <property type="match status" value="1"/>
</dbReference>
<sequence>MKKEIYLLPGTMCTQQLWHKLVDSVHDEFNLNFIAIPTGQNLDEIVENLHIALPEQPAFIVGFSLGGYLASYFAAKYPDKVKKLFIISNSPCALNSNELKHRATVIKWIKQYGYSGISKKRAIGMVNSDSPNEDVVNTIIEMDSQLGEVVFKSQILATTERQDLSQKLIETGKKIVFYYSEFDSLVNKAWLAEHSERNRNSSLIVQAGSGHMLPLEQAHKLKCYLANWVKDA</sequence>
<dbReference type="InterPro" id="IPR029058">
    <property type="entry name" value="AB_hydrolase_fold"/>
</dbReference>
<dbReference type="Proteomes" id="UP000198862">
    <property type="component" value="Unassembled WGS sequence"/>
</dbReference>
<proteinExistence type="predicted"/>